<reference evidence="2" key="1">
    <citation type="submission" date="2016-10" db="EMBL/GenBank/DDBJ databases">
        <authorList>
            <person name="Varghese N."/>
            <person name="Submissions S."/>
        </authorList>
    </citation>
    <scope>NUCLEOTIDE SEQUENCE [LARGE SCALE GENOMIC DNA]</scope>
    <source>
        <strain evidence="2">DSM 44234</strain>
    </source>
</reference>
<dbReference type="STRING" id="57704.SAMN04489793_2887"/>
<dbReference type="RefSeq" id="WP_156486406.1">
    <property type="nucleotide sequence ID" value="NZ_FNSA01000003.1"/>
</dbReference>
<sequence length="56" mass="6472">MARWKNHDRIVTDGRAGRVIDASEQESMAMLFIEFDDHPGRGEYVNKYSVTREQGT</sequence>
<organism evidence="1 2">
    <name type="scientific">Tsukamurella tyrosinosolvens</name>
    <dbReference type="NCBI Taxonomy" id="57704"/>
    <lineage>
        <taxon>Bacteria</taxon>
        <taxon>Bacillati</taxon>
        <taxon>Actinomycetota</taxon>
        <taxon>Actinomycetes</taxon>
        <taxon>Mycobacteriales</taxon>
        <taxon>Tsukamurellaceae</taxon>
        <taxon>Tsukamurella</taxon>
    </lineage>
</organism>
<dbReference type="Proteomes" id="UP000182241">
    <property type="component" value="Unassembled WGS sequence"/>
</dbReference>
<protein>
    <submittedName>
        <fullName evidence="1">Uncharacterized protein</fullName>
    </submittedName>
</protein>
<keyword evidence="2" id="KW-1185">Reference proteome</keyword>
<evidence type="ECO:0000313" key="1">
    <source>
        <dbReference type="EMBL" id="SEC67573.1"/>
    </source>
</evidence>
<gene>
    <name evidence="1" type="ORF">SAMN04489793_2887</name>
</gene>
<proteinExistence type="predicted"/>
<name>A0A1H4UG11_TSUTY</name>
<evidence type="ECO:0000313" key="2">
    <source>
        <dbReference type="Proteomes" id="UP000182241"/>
    </source>
</evidence>
<dbReference type="EMBL" id="FNSA01000003">
    <property type="protein sequence ID" value="SEC67573.1"/>
    <property type="molecule type" value="Genomic_DNA"/>
</dbReference>
<accession>A0A1H4UG11</accession>
<dbReference type="AlphaFoldDB" id="A0A1H4UG11"/>